<evidence type="ECO:0000256" key="3">
    <source>
        <dbReference type="ARBA" id="ARBA00022679"/>
    </source>
</evidence>
<organism evidence="6 7">
    <name type="scientific">Mesorhizobium retamae</name>
    <dbReference type="NCBI Taxonomy" id="2912854"/>
    <lineage>
        <taxon>Bacteria</taxon>
        <taxon>Pseudomonadati</taxon>
        <taxon>Pseudomonadota</taxon>
        <taxon>Alphaproteobacteria</taxon>
        <taxon>Hyphomicrobiales</taxon>
        <taxon>Phyllobacteriaceae</taxon>
        <taxon>Mesorhizobium</taxon>
    </lineage>
</organism>
<comment type="caution">
    <text evidence="6">The sequence shown here is derived from an EMBL/GenBank/DDBJ whole genome shotgun (WGS) entry which is preliminary data.</text>
</comment>
<sequence length="520" mass="57132">MGVATVAEVNPETPATHRRGGGRVGRKALRSAAMPAFPTLVRQIPVYEIVPDEAVELIHQESLSILEEVGCEFRDDEAIALWRQAGADVSGTRVRFDRGMLMDLVSKVPAEFMLNARNPERSVRVGGKNSIFVPMYGAPYVRDLDNNRRYGTLADLQNFHKLAYMAPALHSSSSIICEPMEIPVPKRHLHIIHSALKHSDKPFMGIVTSKDRAEDTMAMAGIVFGEDYVHDNPVLVSITNCNSPLVWDATMLDAMKVYARNNQPLILAPFALCGASTPASSVGAVAQVNAEALAGVAFTQLLRPGSPQIYGQFMVAVDMKTGAPMGGTPEAAQMMYLMGALARKYRLPWRTSGFHVGSKLNDAQAGYEANMLMHAAILAGANYIWHSAGWLEAGLACGYSKFATDCEQLVGWYKYAGGVPFEDFKDAMAAVREVGPAGHYLGTQHTLDHFENAFFSPSIMDFNSYEQWNAEGAKDHDTRGREKARNMLADYEEPKLEEGIAEALEDFIARREERLPDTVN</sequence>
<evidence type="ECO:0000256" key="4">
    <source>
        <dbReference type="PIRNR" id="PIRNR037567"/>
    </source>
</evidence>
<dbReference type="InterPro" id="IPR038601">
    <property type="entry name" value="MttB-like_sf"/>
</dbReference>
<dbReference type="RefSeq" id="WP_239362203.1">
    <property type="nucleotide sequence ID" value="NZ_JAKREW010000002.1"/>
</dbReference>
<evidence type="ECO:0000256" key="2">
    <source>
        <dbReference type="ARBA" id="ARBA00022603"/>
    </source>
</evidence>
<feature type="region of interest" description="Disordered" evidence="5">
    <location>
        <begin position="1"/>
        <end position="24"/>
    </location>
</feature>
<accession>A0ABS9Q9T5</accession>
<dbReference type="Gene3D" id="3.20.20.480">
    <property type="entry name" value="Trimethylamine methyltransferase-like"/>
    <property type="match status" value="1"/>
</dbReference>
<dbReference type="Pfam" id="PF06253">
    <property type="entry name" value="MTTB"/>
    <property type="match status" value="1"/>
</dbReference>
<dbReference type="EMBL" id="JAKREW010000002">
    <property type="protein sequence ID" value="MCG7504161.1"/>
    <property type="molecule type" value="Genomic_DNA"/>
</dbReference>
<dbReference type="EC" id="2.1.1.-" evidence="4"/>
<evidence type="ECO:0000313" key="7">
    <source>
        <dbReference type="Proteomes" id="UP001201701"/>
    </source>
</evidence>
<dbReference type="PIRSF" id="PIRSF037567">
    <property type="entry name" value="MTTB_MeTrfase"/>
    <property type="match status" value="1"/>
</dbReference>
<keyword evidence="3 4" id="KW-0808">Transferase</keyword>
<keyword evidence="2 6" id="KW-0489">Methyltransferase</keyword>
<evidence type="ECO:0000256" key="5">
    <source>
        <dbReference type="SAM" id="MobiDB-lite"/>
    </source>
</evidence>
<dbReference type="Proteomes" id="UP001201701">
    <property type="component" value="Unassembled WGS sequence"/>
</dbReference>
<gene>
    <name evidence="6" type="ORF">L4923_03930</name>
</gene>
<name>A0ABS9Q9T5_9HYPH</name>
<evidence type="ECO:0000256" key="1">
    <source>
        <dbReference type="ARBA" id="ARBA00007137"/>
    </source>
</evidence>
<protein>
    <recommendedName>
        <fullName evidence="4">Methyltransferase</fullName>
        <ecNumber evidence="4">2.1.1.-</ecNumber>
    </recommendedName>
</protein>
<comment type="similarity">
    <text evidence="1 4">Belongs to the trimethylamine methyltransferase family.</text>
</comment>
<dbReference type="GO" id="GO:0008168">
    <property type="term" value="F:methyltransferase activity"/>
    <property type="evidence" value="ECO:0007669"/>
    <property type="project" value="UniProtKB-KW"/>
</dbReference>
<proteinExistence type="inferred from homology"/>
<dbReference type="GO" id="GO:0032259">
    <property type="term" value="P:methylation"/>
    <property type="evidence" value="ECO:0007669"/>
    <property type="project" value="UniProtKB-KW"/>
</dbReference>
<evidence type="ECO:0000313" key="6">
    <source>
        <dbReference type="EMBL" id="MCG7504161.1"/>
    </source>
</evidence>
<keyword evidence="7" id="KW-1185">Reference proteome</keyword>
<dbReference type="InterPro" id="IPR010426">
    <property type="entry name" value="MTTB_MeTrfase"/>
</dbReference>
<reference evidence="6 7" key="1">
    <citation type="submission" date="2022-02" db="EMBL/GenBank/DDBJ databases">
        <title>Draft genome sequence of Mezorhizobium retamae strain IRAMC:0171 isolated from Retama raetam nodules.</title>
        <authorList>
            <person name="Bengaied R."/>
            <person name="Sbissi I."/>
            <person name="Huber K."/>
            <person name="Ghodbane F."/>
            <person name="Nouioui I."/>
            <person name="Tarhouni M."/>
            <person name="Gtari M."/>
        </authorList>
    </citation>
    <scope>NUCLEOTIDE SEQUENCE [LARGE SCALE GENOMIC DNA]</scope>
    <source>
        <strain evidence="6 7">IRAMC:0171</strain>
    </source>
</reference>